<evidence type="ECO:0000313" key="3">
    <source>
        <dbReference type="Proteomes" id="UP000281677"/>
    </source>
</evidence>
<feature type="region of interest" description="Disordered" evidence="1">
    <location>
        <begin position="168"/>
        <end position="189"/>
    </location>
</feature>
<dbReference type="VEuPathDB" id="FungiDB:BTJ68_02314"/>
<feature type="region of interest" description="Disordered" evidence="1">
    <location>
        <begin position="316"/>
        <end position="347"/>
    </location>
</feature>
<name>A0A3M7IC29_HORWE</name>
<dbReference type="AlphaFoldDB" id="A0A3M7IC29"/>
<evidence type="ECO:0000256" key="1">
    <source>
        <dbReference type="SAM" id="MobiDB-lite"/>
    </source>
</evidence>
<gene>
    <name evidence="2" type="ORF">D0859_12849</name>
</gene>
<protein>
    <submittedName>
        <fullName evidence="2">Uncharacterized protein</fullName>
    </submittedName>
</protein>
<dbReference type="EMBL" id="QWIT01000510">
    <property type="protein sequence ID" value="RMZ23110.1"/>
    <property type="molecule type" value="Genomic_DNA"/>
</dbReference>
<feature type="compositionally biased region" description="Basic and acidic residues" evidence="1">
    <location>
        <begin position="316"/>
        <end position="332"/>
    </location>
</feature>
<reference evidence="2 3" key="1">
    <citation type="journal article" date="2018" name="BMC Genomics">
        <title>Genomic evidence for intraspecific hybridization in a clonal and extremely halotolerant yeast.</title>
        <authorList>
            <person name="Gostincar C."/>
            <person name="Stajich J.E."/>
            <person name="Zupancic J."/>
            <person name="Zalar P."/>
            <person name="Gunde-Cimerman N."/>
        </authorList>
    </citation>
    <scope>NUCLEOTIDE SEQUENCE [LARGE SCALE GENOMIC DNA]</scope>
    <source>
        <strain evidence="2 3">EXF-120</strain>
    </source>
</reference>
<dbReference type="Proteomes" id="UP000281677">
    <property type="component" value="Unassembled WGS sequence"/>
</dbReference>
<feature type="compositionally biased region" description="Gly residues" evidence="1">
    <location>
        <begin position="333"/>
        <end position="345"/>
    </location>
</feature>
<accession>A0A3M7IC29</accession>
<proteinExistence type="predicted"/>
<dbReference type="OrthoDB" id="3899662at2759"/>
<sequence length="375" mass="41837">MPTASVEPCQLLSLPIELRLEIYDYLVQSSDIITIGTAELHGPHHEIIHRQYASGKSPAKGIPPGHEDLILNGYNANLLHPTRPAKIHLPRCNQDEDESITPTTRLRLVCRQTARELVQHFPPNPRPAHLFLSYPYGLHILHSRHPALLQQARTIHLIGVYRPTDYSPARAATCPSPSPRRTLDANSSSDPILEPSDIATELTHLLTTIFPPTNSPHHDQQPPPALPTTHLHLRIHYPGVDSYSTIWGDEASPIVLALRGIPYGEIKLEIWRGKWGNGVDLRVGGFPVGVGQGEEEEEEEEEEEWMKRRVVQTSWRRLEGEERREEERDGSRDGGGGDGHGGKGGILPVWAEWVVNPGRPEVEGEGEHEHVGMGF</sequence>
<evidence type="ECO:0000313" key="2">
    <source>
        <dbReference type="EMBL" id="RMZ23110.1"/>
    </source>
</evidence>
<organism evidence="2 3">
    <name type="scientific">Hortaea werneckii</name>
    <name type="common">Black yeast</name>
    <name type="synonym">Cladosporium werneckii</name>
    <dbReference type="NCBI Taxonomy" id="91943"/>
    <lineage>
        <taxon>Eukaryota</taxon>
        <taxon>Fungi</taxon>
        <taxon>Dikarya</taxon>
        <taxon>Ascomycota</taxon>
        <taxon>Pezizomycotina</taxon>
        <taxon>Dothideomycetes</taxon>
        <taxon>Dothideomycetidae</taxon>
        <taxon>Mycosphaerellales</taxon>
        <taxon>Teratosphaeriaceae</taxon>
        <taxon>Hortaea</taxon>
    </lineage>
</organism>
<comment type="caution">
    <text evidence="2">The sequence shown here is derived from an EMBL/GenBank/DDBJ whole genome shotgun (WGS) entry which is preliminary data.</text>
</comment>